<reference evidence="1 2" key="1">
    <citation type="submission" date="2019-01" db="EMBL/GenBank/DDBJ databases">
        <authorList>
            <person name="Sayadi A."/>
        </authorList>
    </citation>
    <scope>NUCLEOTIDE SEQUENCE [LARGE SCALE GENOMIC DNA]</scope>
</reference>
<dbReference type="Gene3D" id="3.40.630.30">
    <property type="match status" value="1"/>
</dbReference>
<name>A0A653DD68_CALMS</name>
<evidence type="ECO:0000313" key="1">
    <source>
        <dbReference type="EMBL" id="VEN58154.1"/>
    </source>
</evidence>
<evidence type="ECO:0000313" key="2">
    <source>
        <dbReference type="Proteomes" id="UP000410492"/>
    </source>
</evidence>
<sequence length="43" mass="5128">FYKKFGFEIVETKEHYYKRIEPADAHVLQKTLRNKGEINGSIE</sequence>
<dbReference type="EMBL" id="CAACVG010011474">
    <property type="protein sequence ID" value="VEN58154.1"/>
    <property type="molecule type" value="Genomic_DNA"/>
</dbReference>
<dbReference type="InterPro" id="IPR016181">
    <property type="entry name" value="Acyl_CoA_acyltransferase"/>
</dbReference>
<dbReference type="OrthoDB" id="47374at2759"/>
<protein>
    <recommendedName>
        <fullName evidence="3">N-acetyltransferase domain-containing protein</fullName>
    </recommendedName>
</protein>
<dbReference type="SUPFAM" id="SSF55729">
    <property type="entry name" value="Acyl-CoA N-acyltransferases (Nat)"/>
    <property type="match status" value="1"/>
</dbReference>
<organism evidence="1 2">
    <name type="scientific">Callosobruchus maculatus</name>
    <name type="common">Southern cowpea weevil</name>
    <name type="synonym">Pulse bruchid</name>
    <dbReference type="NCBI Taxonomy" id="64391"/>
    <lineage>
        <taxon>Eukaryota</taxon>
        <taxon>Metazoa</taxon>
        <taxon>Ecdysozoa</taxon>
        <taxon>Arthropoda</taxon>
        <taxon>Hexapoda</taxon>
        <taxon>Insecta</taxon>
        <taxon>Pterygota</taxon>
        <taxon>Neoptera</taxon>
        <taxon>Endopterygota</taxon>
        <taxon>Coleoptera</taxon>
        <taxon>Polyphaga</taxon>
        <taxon>Cucujiformia</taxon>
        <taxon>Chrysomeloidea</taxon>
        <taxon>Chrysomelidae</taxon>
        <taxon>Bruchinae</taxon>
        <taxon>Bruchini</taxon>
        <taxon>Callosobruchus</taxon>
    </lineage>
</organism>
<feature type="non-terminal residue" evidence="1">
    <location>
        <position position="1"/>
    </location>
</feature>
<evidence type="ECO:0008006" key="3">
    <source>
        <dbReference type="Google" id="ProtNLM"/>
    </source>
</evidence>
<proteinExistence type="predicted"/>
<gene>
    <name evidence="1" type="ORF">CALMAC_LOCUS16579</name>
</gene>
<keyword evidence="2" id="KW-1185">Reference proteome</keyword>
<dbReference type="Proteomes" id="UP000410492">
    <property type="component" value="Unassembled WGS sequence"/>
</dbReference>
<dbReference type="AlphaFoldDB" id="A0A653DD68"/>
<accession>A0A653DD68</accession>